<dbReference type="PANTHER" id="PTHR12577">
    <property type="entry name" value="DACHSHUND"/>
    <property type="match status" value="1"/>
</dbReference>
<dbReference type="GO" id="GO:0000981">
    <property type="term" value="F:DNA-binding transcription factor activity, RNA polymerase II-specific"/>
    <property type="evidence" value="ECO:0007669"/>
    <property type="project" value="TreeGrafter"/>
</dbReference>
<dbReference type="GO" id="GO:0005667">
    <property type="term" value="C:transcription regulator complex"/>
    <property type="evidence" value="ECO:0007669"/>
    <property type="project" value="TreeGrafter"/>
</dbReference>
<dbReference type="AlphaFoldDB" id="A0A1V9XTD8"/>
<keyword evidence="1" id="KW-0175">Coiled coil</keyword>
<dbReference type="Proteomes" id="UP000192247">
    <property type="component" value="Unassembled WGS sequence"/>
</dbReference>
<dbReference type="InterPro" id="IPR052417">
    <property type="entry name" value="Dachshund_domain"/>
</dbReference>
<keyword evidence="4" id="KW-1185">Reference proteome</keyword>
<dbReference type="GO" id="GO:0000978">
    <property type="term" value="F:RNA polymerase II cis-regulatory region sequence-specific DNA binding"/>
    <property type="evidence" value="ECO:0007669"/>
    <property type="project" value="TreeGrafter"/>
</dbReference>
<sequence length="229" mass="25288">MHHGEGERFWIVRDTLWGQDIEALTSDHHALAAQIIGHTAEGLRPAVLAVRMCLDKRLQQSKESPSSSRSASEPPALNLTSSAQRENQPESRERRDSASSSGQDEGPDAGSLGALKVKLEQQAMLQLQQQQQQLHQNSHSVTLELETPEGLSGGESGAPPNGQSVENLLRNIQALLRLAAETARENEKRALIEKTQLKLEIQKERDSRAHLEKQLEEATRLRGQYCSVG</sequence>
<name>A0A1V9XTD8_9ACAR</name>
<dbReference type="PANTHER" id="PTHR12577:SF6">
    <property type="entry name" value="DACHSHUND, ISOFORM B"/>
    <property type="match status" value="1"/>
</dbReference>
<protein>
    <submittedName>
        <fullName evidence="3">Dachshund2-like</fullName>
    </submittedName>
</protein>
<proteinExistence type="predicted"/>
<dbReference type="GO" id="GO:0005634">
    <property type="term" value="C:nucleus"/>
    <property type="evidence" value="ECO:0007669"/>
    <property type="project" value="TreeGrafter"/>
</dbReference>
<dbReference type="EMBL" id="MNPL01004445">
    <property type="protein sequence ID" value="OQR76749.1"/>
    <property type="molecule type" value="Genomic_DNA"/>
</dbReference>
<organism evidence="3 4">
    <name type="scientific">Tropilaelaps mercedesae</name>
    <dbReference type="NCBI Taxonomy" id="418985"/>
    <lineage>
        <taxon>Eukaryota</taxon>
        <taxon>Metazoa</taxon>
        <taxon>Ecdysozoa</taxon>
        <taxon>Arthropoda</taxon>
        <taxon>Chelicerata</taxon>
        <taxon>Arachnida</taxon>
        <taxon>Acari</taxon>
        <taxon>Parasitiformes</taxon>
        <taxon>Mesostigmata</taxon>
        <taxon>Gamasina</taxon>
        <taxon>Dermanyssoidea</taxon>
        <taxon>Laelapidae</taxon>
        <taxon>Tropilaelaps</taxon>
    </lineage>
</organism>
<feature type="coiled-coil region" evidence="1">
    <location>
        <begin position="165"/>
        <end position="221"/>
    </location>
</feature>
<accession>A0A1V9XTD8</accession>
<feature type="region of interest" description="Disordered" evidence="2">
    <location>
        <begin position="59"/>
        <end position="111"/>
    </location>
</feature>
<evidence type="ECO:0000256" key="1">
    <source>
        <dbReference type="SAM" id="Coils"/>
    </source>
</evidence>
<feature type="compositionally biased region" description="Low complexity" evidence="2">
    <location>
        <begin position="61"/>
        <end position="77"/>
    </location>
</feature>
<evidence type="ECO:0000313" key="4">
    <source>
        <dbReference type="Proteomes" id="UP000192247"/>
    </source>
</evidence>
<gene>
    <name evidence="3" type="ORF">BIW11_07580</name>
</gene>
<comment type="caution">
    <text evidence="3">The sequence shown here is derived from an EMBL/GenBank/DDBJ whole genome shotgun (WGS) entry which is preliminary data.</text>
</comment>
<dbReference type="InParanoid" id="A0A1V9XTD8"/>
<reference evidence="3 4" key="1">
    <citation type="journal article" date="2017" name="Gigascience">
        <title>Draft genome of the honey bee ectoparasitic mite, Tropilaelaps mercedesae, is shaped by the parasitic life history.</title>
        <authorList>
            <person name="Dong X."/>
            <person name="Armstrong S.D."/>
            <person name="Xia D."/>
            <person name="Makepeace B.L."/>
            <person name="Darby A.C."/>
            <person name="Kadowaki T."/>
        </authorList>
    </citation>
    <scope>NUCLEOTIDE SEQUENCE [LARGE SCALE GENOMIC DNA]</scope>
    <source>
        <strain evidence="3">Wuxi-XJTLU</strain>
    </source>
</reference>
<feature type="compositionally biased region" description="Basic and acidic residues" evidence="2">
    <location>
        <begin position="87"/>
        <end position="97"/>
    </location>
</feature>
<evidence type="ECO:0000256" key="2">
    <source>
        <dbReference type="SAM" id="MobiDB-lite"/>
    </source>
</evidence>
<evidence type="ECO:0000313" key="3">
    <source>
        <dbReference type="EMBL" id="OQR76749.1"/>
    </source>
</evidence>